<comment type="similarity">
    <text evidence="5">Belongs to the DPH7 family.</text>
</comment>
<protein>
    <recommendedName>
        <fullName evidence="6">methylated diphthine methylhydrolase</fullName>
        <ecNumber evidence="6">3.1.1.97</ecNumber>
    </recommendedName>
</protein>
<accession>A0A3P7LK18</accession>
<evidence type="ECO:0000256" key="4">
    <source>
        <dbReference type="ARBA" id="ARBA00022801"/>
    </source>
</evidence>
<organism evidence="9 10">
    <name type="scientific">Dibothriocephalus latus</name>
    <name type="common">Fish tapeworm</name>
    <name type="synonym">Diphyllobothrium latum</name>
    <dbReference type="NCBI Taxonomy" id="60516"/>
    <lineage>
        <taxon>Eukaryota</taxon>
        <taxon>Metazoa</taxon>
        <taxon>Spiralia</taxon>
        <taxon>Lophotrochozoa</taxon>
        <taxon>Platyhelminthes</taxon>
        <taxon>Cestoda</taxon>
        <taxon>Eucestoda</taxon>
        <taxon>Diphyllobothriidea</taxon>
        <taxon>Diphyllobothriidae</taxon>
        <taxon>Dibothriocephalus</taxon>
    </lineage>
</organism>
<sequence>MSFREISSFLLPLHTDTVEFAPSHSKLLCGSYELDPESRKISGGITIFIVTGETVELLKQHETAGVLDLSWLDDNVCFAALSTGEICRINLVDGPDNLKMSTYPLCSSLLLSVDVLDSRAIVSAADGSLFLFDIGKSCTTTSCRAHDYEAWTAAFHRMNGNLVLSGGDDCLARVWDIRDGLEKPIFSQSRNVSFKYLAIHAKVVLEADGV</sequence>
<keyword evidence="4" id="KW-0378">Hydrolase</keyword>
<evidence type="ECO:0000256" key="3">
    <source>
        <dbReference type="ARBA" id="ARBA00022737"/>
    </source>
</evidence>
<dbReference type="PANTHER" id="PTHR46042">
    <property type="entry name" value="DIPHTHINE METHYLTRANSFERASE"/>
    <property type="match status" value="1"/>
</dbReference>
<evidence type="ECO:0000256" key="6">
    <source>
        <dbReference type="ARBA" id="ARBA00039131"/>
    </source>
</evidence>
<dbReference type="Gene3D" id="2.130.10.10">
    <property type="entry name" value="YVTN repeat-like/Quinoprotein amine dehydrogenase"/>
    <property type="match status" value="1"/>
</dbReference>
<name>A0A3P7LK18_DIBLA</name>
<dbReference type="PROSITE" id="PS50082">
    <property type="entry name" value="WD_REPEATS_2"/>
    <property type="match status" value="1"/>
</dbReference>
<evidence type="ECO:0000313" key="10">
    <source>
        <dbReference type="Proteomes" id="UP000281553"/>
    </source>
</evidence>
<feature type="repeat" description="WD" evidence="8">
    <location>
        <begin position="143"/>
        <end position="180"/>
    </location>
</feature>
<dbReference type="GO" id="GO:0005737">
    <property type="term" value="C:cytoplasm"/>
    <property type="evidence" value="ECO:0007669"/>
    <property type="project" value="TreeGrafter"/>
</dbReference>
<comment type="pathway">
    <text evidence="1">Protein modification; peptidyl-diphthamide biosynthesis.</text>
</comment>
<proteinExistence type="inferred from homology"/>
<dbReference type="Pfam" id="PF00400">
    <property type="entry name" value="WD40"/>
    <property type="match status" value="1"/>
</dbReference>
<evidence type="ECO:0000256" key="5">
    <source>
        <dbReference type="ARBA" id="ARBA00038092"/>
    </source>
</evidence>
<dbReference type="InterPro" id="IPR001680">
    <property type="entry name" value="WD40_rpt"/>
</dbReference>
<keyword evidence="2 8" id="KW-0853">WD repeat</keyword>
<evidence type="ECO:0000256" key="1">
    <source>
        <dbReference type="ARBA" id="ARBA00005156"/>
    </source>
</evidence>
<keyword evidence="3" id="KW-0677">Repeat</keyword>
<dbReference type="GO" id="GO:0061685">
    <property type="term" value="F:diphthine methylesterase activity"/>
    <property type="evidence" value="ECO:0007669"/>
    <property type="project" value="UniProtKB-EC"/>
</dbReference>
<evidence type="ECO:0000256" key="2">
    <source>
        <dbReference type="ARBA" id="ARBA00022574"/>
    </source>
</evidence>
<dbReference type="EMBL" id="UYRU01048612">
    <property type="protein sequence ID" value="VDN10178.1"/>
    <property type="molecule type" value="Genomic_DNA"/>
</dbReference>
<dbReference type="PANTHER" id="PTHR46042:SF1">
    <property type="entry name" value="DIPHTHINE METHYLTRANSFERASE"/>
    <property type="match status" value="1"/>
</dbReference>
<comment type="catalytic activity">
    <reaction evidence="7">
        <text>diphthine methyl ester-[translation elongation factor 2] + H2O = diphthine-[translation elongation factor 2] + methanol + H(+)</text>
        <dbReference type="Rhea" id="RHEA:42656"/>
        <dbReference type="Rhea" id="RHEA-COMP:10172"/>
        <dbReference type="Rhea" id="RHEA-COMP:10173"/>
        <dbReference type="ChEBI" id="CHEBI:15377"/>
        <dbReference type="ChEBI" id="CHEBI:15378"/>
        <dbReference type="ChEBI" id="CHEBI:17790"/>
        <dbReference type="ChEBI" id="CHEBI:79005"/>
        <dbReference type="ChEBI" id="CHEBI:82696"/>
        <dbReference type="EC" id="3.1.1.97"/>
    </reaction>
</comment>
<dbReference type="InterPro" id="IPR036322">
    <property type="entry name" value="WD40_repeat_dom_sf"/>
</dbReference>
<evidence type="ECO:0000256" key="7">
    <source>
        <dbReference type="ARBA" id="ARBA00047551"/>
    </source>
</evidence>
<reference evidence="9 10" key="1">
    <citation type="submission" date="2018-11" db="EMBL/GenBank/DDBJ databases">
        <authorList>
            <consortium name="Pathogen Informatics"/>
        </authorList>
    </citation>
    <scope>NUCLEOTIDE SEQUENCE [LARGE SCALE GENOMIC DNA]</scope>
</reference>
<dbReference type="InterPro" id="IPR019775">
    <property type="entry name" value="WD40_repeat_CS"/>
</dbReference>
<dbReference type="SMART" id="SM00320">
    <property type="entry name" value="WD40"/>
    <property type="match status" value="3"/>
</dbReference>
<dbReference type="InterPro" id="IPR015943">
    <property type="entry name" value="WD40/YVTN_repeat-like_dom_sf"/>
</dbReference>
<dbReference type="GO" id="GO:0017183">
    <property type="term" value="P:protein histidyl modification to diphthamide"/>
    <property type="evidence" value="ECO:0007669"/>
    <property type="project" value="TreeGrafter"/>
</dbReference>
<dbReference type="InterPro" id="IPR052415">
    <property type="entry name" value="Diphthine_MTase"/>
</dbReference>
<evidence type="ECO:0000256" key="8">
    <source>
        <dbReference type="PROSITE-ProRule" id="PRU00221"/>
    </source>
</evidence>
<dbReference type="Proteomes" id="UP000281553">
    <property type="component" value="Unassembled WGS sequence"/>
</dbReference>
<evidence type="ECO:0000313" key="9">
    <source>
        <dbReference type="EMBL" id="VDN10178.1"/>
    </source>
</evidence>
<dbReference type="PROSITE" id="PS00678">
    <property type="entry name" value="WD_REPEATS_1"/>
    <property type="match status" value="1"/>
</dbReference>
<keyword evidence="10" id="KW-1185">Reference proteome</keyword>
<dbReference type="SUPFAM" id="SSF50978">
    <property type="entry name" value="WD40 repeat-like"/>
    <property type="match status" value="1"/>
</dbReference>
<dbReference type="AlphaFoldDB" id="A0A3P7LK18"/>
<dbReference type="EC" id="3.1.1.97" evidence="6"/>
<dbReference type="OrthoDB" id="1930760at2759"/>
<gene>
    <name evidence="9" type="ORF">DILT_LOCUS6009</name>
</gene>